<protein>
    <recommendedName>
        <fullName evidence="2">Saposin B-type domain-containing protein</fullName>
    </recommendedName>
</protein>
<evidence type="ECO:0000259" key="2">
    <source>
        <dbReference type="PROSITE" id="PS50015"/>
    </source>
</evidence>
<dbReference type="InterPro" id="IPR008139">
    <property type="entry name" value="SaposinB_dom"/>
</dbReference>
<dbReference type="EMBL" id="OD566437">
    <property type="protein sequence ID" value="CAD7443984.1"/>
    <property type="molecule type" value="Genomic_DNA"/>
</dbReference>
<dbReference type="GO" id="GO:0009104">
    <property type="term" value="P:lipopolysaccharide catabolic process"/>
    <property type="evidence" value="ECO:0007669"/>
    <property type="project" value="TreeGrafter"/>
</dbReference>
<name>A0A7R9F0Q7_9NEOP</name>
<dbReference type="Pfam" id="PF20825">
    <property type="entry name" value="Saposin"/>
    <property type="match status" value="1"/>
</dbReference>
<dbReference type="Gene3D" id="3.40.50.1110">
    <property type="entry name" value="SGNH hydrolase"/>
    <property type="match status" value="1"/>
</dbReference>
<dbReference type="InterPro" id="IPR001087">
    <property type="entry name" value="GDSL"/>
</dbReference>
<gene>
    <name evidence="3" type="ORF">TBIB3V08_LOCUS6377</name>
</gene>
<dbReference type="PANTHER" id="PTHR15010">
    <property type="entry name" value="ACYLOXYACYL HYDROLASE"/>
    <property type="match status" value="1"/>
</dbReference>
<dbReference type="SUPFAM" id="SSF47862">
    <property type="entry name" value="Saposin"/>
    <property type="match status" value="1"/>
</dbReference>
<dbReference type="PROSITE" id="PS50015">
    <property type="entry name" value="SAP_B"/>
    <property type="match status" value="1"/>
</dbReference>
<accession>A0A7R9F0Q7</accession>
<dbReference type="InterPro" id="IPR039676">
    <property type="entry name" value="AOAH"/>
</dbReference>
<dbReference type="InterPro" id="IPR036514">
    <property type="entry name" value="SGNH_hydro_sf"/>
</dbReference>
<dbReference type="SUPFAM" id="SSF52266">
    <property type="entry name" value="SGNH hydrolase"/>
    <property type="match status" value="1"/>
</dbReference>
<dbReference type="Pfam" id="PF00657">
    <property type="entry name" value="Lipase_GDSL"/>
    <property type="match status" value="1"/>
</dbReference>
<feature type="domain" description="Saposin B-type" evidence="2">
    <location>
        <begin position="48"/>
        <end position="125"/>
    </location>
</feature>
<evidence type="ECO:0000256" key="1">
    <source>
        <dbReference type="ARBA" id="ARBA00023157"/>
    </source>
</evidence>
<evidence type="ECO:0000313" key="3">
    <source>
        <dbReference type="EMBL" id="CAD7443984.1"/>
    </source>
</evidence>
<keyword evidence="1" id="KW-1015">Disulfide bond</keyword>
<proteinExistence type="predicted"/>
<organism evidence="3">
    <name type="scientific">Timema bartmani</name>
    <dbReference type="NCBI Taxonomy" id="61472"/>
    <lineage>
        <taxon>Eukaryota</taxon>
        <taxon>Metazoa</taxon>
        <taxon>Ecdysozoa</taxon>
        <taxon>Arthropoda</taxon>
        <taxon>Hexapoda</taxon>
        <taxon>Insecta</taxon>
        <taxon>Pterygota</taxon>
        <taxon>Neoptera</taxon>
        <taxon>Polyneoptera</taxon>
        <taxon>Phasmatodea</taxon>
        <taxon>Timematodea</taxon>
        <taxon>Timematoidea</taxon>
        <taxon>Timematidae</taxon>
        <taxon>Timema</taxon>
    </lineage>
</organism>
<reference evidence="3" key="1">
    <citation type="submission" date="2020-11" db="EMBL/GenBank/DDBJ databases">
        <authorList>
            <person name="Tran Van P."/>
        </authorList>
    </citation>
    <scope>NUCLEOTIDE SEQUENCE</scope>
</reference>
<dbReference type="PANTHER" id="PTHR15010:SF0">
    <property type="entry name" value="ACYLOXYACYL HYDROLASE"/>
    <property type="match status" value="1"/>
</dbReference>
<dbReference type="GO" id="GO:0050528">
    <property type="term" value="F:acyloxyacyl hydrolase activity"/>
    <property type="evidence" value="ECO:0007669"/>
    <property type="project" value="InterPro"/>
</dbReference>
<sequence>MALGILTSRDDTAILTQSFDVKAYTRPGLKFRDVIVSPVYCESDASATGEACTIVSGIARQLAVLHNETFFNESLRLCQMLPGALRTYCDSIVQTLEPIFTDSELMKTFTPDIFCYAIGICYDEKSFCHLFPKPPGNFYLNIQDFKMAAHVAYKQRNSSLVDVNEKLASFQFDICKLPGFSVICDTFNKSYTTLQPSLDFDGDYFSFYEAARGSHWRGRDCADWNDNIYPGRLPVSEDIYEDSNCNGIFGKNPDTGTAYETELCNCTVSRGVIYLGDSVGAHFHMPEAWFNPRLISPESLHNFTMPFLDELDWPEYGFITGFMNTTKPLLIKGYTDSIYWKLRSRNRCNHRDYQNLSQNGASSGDLLRYLKTVSRNLTTDNPALVFYGMFGNDVCNRFANTTSNMTTPETFRKNVVQVLESLEAILPAGSHVVLIGLVDGGLIYPIMADRLHPIGQVGNNVYYHDVYNWFNCMEIGPCVGWMNSNATLRKITSRAAQRLSSVLQDIVGKEKFQSFDLNYLDNPFHEVIYRWQQQGSPAWELIDPVDSLHPAQDAQPLIASILWEHINEKFPHVLGDINPNNDKIQQVFGDQQGH</sequence>
<dbReference type="InterPro" id="IPR048593">
    <property type="entry name" value="AOAH_Saposin_N"/>
</dbReference>
<dbReference type="AlphaFoldDB" id="A0A7R9F0Q7"/>
<dbReference type="GO" id="GO:0005509">
    <property type="term" value="F:calcium ion binding"/>
    <property type="evidence" value="ECO:0007669"/>
    <property type="project" value="TreeGrafter"/>
</dbReference>
<dbReference type="InterPro" id="IPR011001">
    <property type="entry name" value="Saposin-like"/>
</dbReference>